<dbReference type="InterPro" id="IPR009003">
    <property type="entry name" value="Peptidase_S1_PA"/>
</dbReference>
<dbReference type="SUPFAM" id="SSF50494">
    <property type="entry name" value="Trypsin-like serine proteases"/>
    <property type="match status" value="1"/>
</dbReference>
<comment type="similarity">
    <text evidence="1">Belongs to the peptidase S1 family.</text>
</comment>
<reference evidence="7" key="1">
    <citation type="submission" date="2021-09" db="EMBL/GenBank/DDBJ databases">
        <authorList>
            <person name="Martin H S."/>
        </authorList>
    </citation>
    <scope>NUCLEOTIDE SEQUENCE</scope>
</reference>
<evidence type="ECO:0000313" key="8">
    <source>
        <dbReference type="Proteomes" id="UP000789524"/>
    </source>
</evidence>
<evidence type="ECO:0000256" key="3">
    <source>
        <dbReference type="ARBA" id="ARBA00022801"/>
    </source>
</evidence>
<dbReference type="EMBL" id="CAKASE010000066">
    <property type="protein sequence ID" value="CAG9570630.1"/>
    <property type="molecule type" value="Genomic_DNA"/>
</dbReference>
<dbReference type="PROSITE" id="PS50240">
    <property type="entry name" value="TRYPSIN_DOM"/>
    <property type="match status" value="1"/>
</dbReference>
<dbReference type="Gene3D" id="2.40.10.10">
    <property type="entry name" value="Trypsin-like serine proteases"/>
    <property type="match status" value="1"/>
</dbReference>
<dbReference type="InterPro" id="IPR043504">
    <property type="entry name" value="Peptidase_S1_PA_chymotrypsin"/>
</dbReference>
<dbReference type="PANTHER" id="PTHR24276:SF98">
    <property type="entry name" value="FI18310P1-RELATED"/>
    <property type="match status" value="1"/>
</dbReference>
<evidence type="ECO:0000256" key="5">
    <source>
        <dbReference type="ARBA" id="ARBA00023157"/>
    </source>
</evidence>
<dbReference type="InterPro" id="IPR001254">
    <property type="entry name" value="Trypsin_dom"/>
</dbReference>
<gene>
    <name evidence="7" type="ORF">DCHRY22_LOCUS9333</name>
</gene>
<keyword evidence="5" id="KW-1015">Disulfide bond</keyword>
<evidence type="ECO:0000256" key="4">
    <source>
        <dbReference type="ARBA" id="ARBA00022825"/>
    </source>
</evidence>
<evidence type="ECO:0000256" key="1">
    <source>
        <dbReference type="ARBA" id="ARBA00007664"/>
    </source>
</evidence>
<dbReference type="PRINTS" id="PR00722">
    <property type="entry name" value="CHYMOTRYPSIN"/>
</dbReference>
<comment type="caution">
    <text evidence="7">The sequence shown here is derived from an EMBL/GenBank/DDBJ whole genome shotgun (WGS) entry which is preliminary data.</text>
</comment>
<organism evidence="7 8">
    <name type="scientific">Danaus chrysippus</name>
    <name type="common">African queen</name>
    <dbReference type="NCBI Taxonomy" id="151541"/>
    <lineage>
        <taxon>Eukaryota</taxon>
        <taxon>Metazoa</taxon>
        <taxon>Ecdysozoa</taxon>
        <taxon>Arthropoda</taxon>
        <taxon>Hexapoda</taxon>
        <taxon>Insecta</taxon>
        <taxon>Pterygota</taxon>
        <taxon>Neoptera</taxon>
        <taxon>Endopterygota</taxon>
        <taxon>Lepidoptera</taxon>
        <taxon>Glossata</taxon>
        <taxon>Ditrysia</taxon>
        <taxon>Papilionoidea</taxon>
        <taxon>Nymphalidae</taxon>
        <taxon>Danainae</taxon>
        <taxon>Danaini</taxon>
        <taxon>Danaina</taxon>
        <taxon>Danaus</taxon>
        <taxon>Anosia</taxon>
    </lineage>
</organism>
<keyword evidence="3" id="KW-0378">Hydrolase</keyword>
<evidence type="ECO:0000256" key="2">
    <source>
        <dbReference type="ARBA" id="ARBA00022670"/>
    </source>
</evidence>
<dbReference type="InterPro" id="IPR050430">
    <property type="entry name" value="Peptidase_S1"/>
</dbReference>
<proteinExistence type="inferred from homology"/>
<dbReference type="GO" id="GO:0004252">
    <property type="term" value="F:serine-type endopeptidase activity"/>
    <property type="evidence" value="ECO:0007669"/>
    <property type="project" value="InterPro"/>
</dbReference>
<dbReference type="Pfam" id="PF00089">
    <property type="entry name" value="Trypsin"/>
    <property type="match status" value="1"/>
</dbReference>
<sequence length="296" mass="33752">MNTYISYFIMTISFNIPAMNTLSSSINNTISNLDGLAEHAIVTNSETFPYMVAILKKSVYISAGALIDQSWVLTGADSLFMIRETTRLIRVRLGSVNYKEGGYLTGIKFFEIHPYFDDSKPLFDVALIKLPHPVRMTPSLNPIRLQKRYRDVIPPHFTVTAWPRRGRNTSGHWESLEDIKRRRLLSVTHLHPLDPEQCSDDLDTWVPDFNNKKLIMCLEPPINGDPCERDIGAPVVLNGILWGVISSWKSEDCDVDGDSIFMSLVSAVEISSWIHSTIHSHRWTKKHTIDYDDNFI</sequence>
<keyword evidence="4" id="KW-0720">Serine protease</keyword>
<evidence type="ECO:0000313" key="7">
    <source>
        <dbReference type="EMBL" id="CAG9570630.1"/>
    </source>
</evidence>
<name>A0A8J2QWD1_9NEOP</name>
<dbReference type="GO" id="GO:0006508">
    <property type="term" value="P:proteolysis"/>
    <property type="evidence" value="ECO:0007669"/>
    <property type="project" value="UniProtKB-KW"/>
</dbReference>
<dbReference type="InterPro" id="IPR001314">
    <property type="entry name" value="Peptidase_S1A"/>
</dbReference>
<keyword evidence="8" id="KW-1185">Reference proteome</keyword>
<feature type="domain" description="Peptidase S1" evidence="6">
    <location>
        <begin position="32"/>
        <end position="279"/>
    </location>
</feature>
<dbReference type="SMART" id="SM00020">
    <property type="entry name" value="Tryp_SPc"/>
    <property type="match status" value="1"/>
</dbReference>
<dbReference type="Proteomes" id="UP000789524">
    <property type="component" value="Unassembled WGS sequence"/>
</dbReference>
<dbReference type="AlphaFoldDB" id="A0A8J2QWD1"/>
<dbReference type="PANTHER" id="PTHR24276">
    <property type="entry name" value="POLYSERASE-RELATED"/>
    <property type="match status" value="1"/>
</dbReference>
<protein>
    <submittedName>
        <fullName evidence="7">(African queen) hypothetical protein</fullName>
    </submittedName>
</protein>
<accession>A0A8J2QWD1</accession>
<dbReference type="OrthoDB" id="7726766at2759"/>
<evidence type="ECO:0000259" key="6">
    <source>
        <dbReference type="PROSITE" id="PS50240"/>
    </source>
</evidence>
<keyword evidence="2" id="KW-0645">Protease</keyword>